<dbReference type="OrthoDB" id="3796874at2759"/>
<reference evidence="2" key="1">
    <citation type="journal article" date="2021" name="Nat. Commun.">
        <title>Genetic determinants of endophytism in the Arabidopsis root mycobiome.</title>
        <authorList>
            <person name="Mesny F."/>
            <person name="Miyauchi S."/>
            <person name="Thiergart T."/>
            <person name="Pickel B."/>
            <person name="Atanasova L."/>
            <person name="Karlsson M."/>
            <person name="Huettel B."/>
            <person name="Barry K.W."/>
            <person name="Haridas S."/>
            <person name="Chen C."/>
            <person name="Bauer D."/>
            <person name="Andreopoulos W."/>
            <person name="Pangilinan J."/>
            <person name="LaButti K."/>
            <person name="Riley R."/>
            <person name="Lipzen A."/>
            <person name="Clum A."/>
            <person name="Drula E."/>
            <person name="Henrissat B."/>
            <person name="Kohler A."/>
            <person name="Grigoriev I.V."/>
            <person name="Martin F.M."/>
            <person name="Hacquard S."/>
        </authorList>
    </citation>
    <scope>NUCLEOTIDE SEQUENCE</scope>
    <source>
        <strain evidence="2">MPI-SDFR-AT-0120</strain>
    </source>
</reference>
<evidence type="ECO:0000313" key="2">
    <source>
        <dbReference type="EMBL" id="KAH7075226.1"/>
    </source>
</evidence>
<keyword evidence="3" id="KW-1185">Reference proteome</keyword>
<dbReference type="AlphaFoldDB" id="A0A8K0QXF6"/>
<proteinExistence type="predicted"/>
<gene>
    <name evidence="2" type="ORF">FB567DRAFT_186270</name>
</gene>
<accession>A0A8K0QXF6</accession>
<sequence length="423" mass="47810">MSDDRPNGNDDSGSDGDFHPDTRTPSAIGTGLEDIKAEWPDFKTEVNDDKSSNDVMATDLDLYHFKVEENLDGDGGACEYELDGPLPDFVDLTLEDGPDNGVLSTTEPVLNPAISFWFDSRAIQPARLFLPYVTASEVRQDIQSIYAGFSYSRPDITNFLTALRKRRTRPKAPFYPDFVANPTTWPDTNANMDELFDAATDGEPQITEADISPGRGTERSHLVKPFGSFRDPLAVFSSYPTRKGNGIFSEDYGVVNDMSNGRMFDLYAKLGFHRVDMRIQGMLHIDMFPRRFNRLQATGGDIWPKYPKDLRDYWENMALEMLNRSRALVVLVVGFRARVAYERFLASSGADTEDFLVHERTRHSIQLIRGPNGKILRMIVYVPHLECYRRLRSHAITSTSICLACSERLYDMVNVLVDHTCGI</sequence>
<comment type="caution">
    <text evidence="2">The sequence shown here is derived from an EMBL/GenBank/DDBJ whole genome shotgun (WGS) entry which is preliminary data.</text>
</comment>
<organism evidence="2 3">
    <name type="scientific">Paraphoma chrysanthemicola</name>
    <dbReference type="NCBI Taxonomy" id="798071"/>
    <lineage>
        <taxon>Eukaryota</taxon>
        <taxon>Fungi</taxon>
        <taxon>Dikarya</taxon>
        <taxon>Ascomycota</taxon>
        <taxon>Pezizomycotina</taxon>
        <taxon>Dothideomycetes</taxon>
        <taxon>Pleosporomycetidae</taxon>
        <taxon>Pleosporales</taxon>
        <taxon>Pleosporineae</taxon>
        <taxon>Phaeosphaeriaceae</taxon>
        <taxon>Paraphoma</taxon>
    </lineage>
</organism>
<evidence type="ECO:0000256" key="1">
    <source>
        <dbReference type="SAM" id="MobiDB-lite"/>
    </source>
</evidence>
<dbReference type="EMBL" id="JAGMVJ010000020">
    <property type="protein sequence ID" value="KAH7075226.1"/>
    <property type="molecule type" value="Genomic_DNA"/>
</dbReference>
<evidence type="ECO:0000313" key="3">
    <source>
        <dbReference type="Proteomes" id="UP000813461"/>
    </source>
</evidence>
<name>A0A8K0QXF6_9PLEO</name>
<protein>
    <submittedName>
        <fullName evidence="2">Uncharacterized protein</fullName>
    </submittedName>
</protein>
<feature type="region of interest" description="Disordered" evidence="1">
    <location>
        <begin position="1"/>
        <end position="35"/>
    </location>
</feature>
<dbReference type="Proteomes" id="UP000813461">
    <property type="component" value="Unassembled WGS sequence"/>
</dbReference>